<comment type="caution">
    <text evidence="7">The sequence shown here is derived from an EMBL/GenBank/DDBJ whole genome shotgun (WGS) entry which is preliminary data.</text>
</comment>
<proteinExistence type="inferred from homology"/>
<keyword evidence="4 5" id="KW-0732">Signal</keyword>
<dbReference type="Proteomes" id="UP000761264">
    <property type="component" value="Unassembled WGS sequence"/>
</dbReference>
<dbReference type="PIRSF" id="PIRSF002741">
    <property type="entry name" value="MppA"/>
    <property type="match status" value="1"/>
</dbReference>
<dbReference type="RefSeq" id="WP_167228071.1">
    <property type="nucleotide sequence ID" value="NZ_JAAQPH010000017.1"/>
</dbReference>
<organism evidence="7 8">
    <name type="scientific">Pelagibius litoralis</name>
    <dbReference type="NCBI Taxonomy" id="374515"/>
    <lineage>
        <taxon>Bacteria</taxon>
        <taxon>Pseudomonadati</taxon>
        <taxon>Pseudomonadota</taxon>
        <taxon>Alphaproteobacteria</taxon>
        <taxon>Rhodospirillales</taxon>
        <taxon>Rhodovibrionaceae</taxon>
        <taxon>Pelagibius</taxon>
    </lineage>
</organism>
<accession>A0A967K9B9</accession>
<feature type="domain" description="Solute-binding protein family 5" evidence="6">
    <location>
        <begin position="71"/>
        <end position="414"/>
    </location>
</feature>
<evidence type="ECO:0000313" key="8">
    <source>
        <dbReference type="Proteomes" id="UP000761264"/>
    </source>
</evidence>
<evidence type="ECO:0000256" key="5">
    <source>
        <dbReference type="SAM" id="SignalP"/>
    </source>
</evidence>
<dbReference type="EMBL" id="JAAQPH010000017">
    <property type="protein sequence ID" value="NIA70948.1"/>
    <property type="molecule type" value="Genomic_DNA"/>
</dbReference>
<dbReference type="Gene3D" id="3.90.76.10">
    <property type="entry name" value="Dipeptide-binding Protein, Domain 1"/>
    <property type="match status" value="1"/>
</dbReference>
<dbReference type="SUPFAM" id="SSF53850">
    <property type="entry name" value="Periplasmic binding protein-like II"/>
    <property type="match status" value="1"/>
</dbReference>
<evidence type="ECO:0000259" key="6">
    <source>
        <dbReference type="Pfam" id="PF00496"/>
    </source>
</evidence>
<dbReference type="Gene3D" id="3.40.190.10">
    <property type="entry name" value="Periplasmic binding protein-like II"/>
    <property type="match status" value="1"/>
</dbReference>
<feature type="chain" id="PRO_5037605366" evidence="5">
    <location>
        <begin position="23"/>
        <end position="507"/>
    </location>
</feature>
<reference evidence="7" key="1">
    <citation type="submission" date="2020-03" db="EMBL/GenBank/DDBJ databases">
        <title>Genome of Pelagibius litoralis DSM 21314T.</title>
        <authorList>
            <person name="Wang G."/>
        </authorList>
    </citation>
    <scope>NUCLEOTIDE SEQUENCE</scope>
    <source>
        <strain evidence="7">DSM 21314</strain>
    </source>
</reference>
<dbReference type="AlphaFoldDB" id="A0A967K9B9"/>
<dbReference type="InterPro" id="IPR000914">
    <property type="entry name" value="SBP_5_dom"/>
</dbReference>
<evidence type="ECO:0000256" key="3">
    <source>
        <dbReference type="ARBA" id="ARBA00022448"/>
    </source>
</evidence>
<comment type="similarity">
    <text evidence="2">Belongs to the bacterial solute-binding protein 5 family.</text>
</comment>
<evidence type="ECO:0000256" key="2">
    <source>
        <dbReference type="ARBA" id="ARBA00005695"/>
    </source>
</evidence>
<keyword evidence="8" id="KW-1185">Reference proteome</keyword>
<dbReference type="GO" id="GO:1904680">
    <property type="term" value="F:peptide transmembrane transporter activity"/>
    <property type="evidence" value="ECO:0007669"/>
    <property type="project" value="TreeGrafter"/>
</dbReference>
<name>A0A967K9B9_9PROT</name>
<dbReference type="GO" id="GO:0030288">
    <property type="term" value="C:outer membrane-bounded periplasmic space"/>
    <property type="evidence" value="ECO:0007669"/>
    <property type="project" value="UniProtKB-ARBA"/>
</dbReference>
<gene>
    <name evidence="7" type="ORF">HBA54_20310</name>
</gene>
<evidence type="ECO:0000313" key="7">
    <source>
        <dbReference type="EMBL" id="NIA70948.1"/>
    </source>
</evidence>
<dbReference type="GO" id="GO:0015833">
    <property type="term" value="P:peptide transport"/>
    <property type="evidence" value="ECO:0007669"/>
    <property type="project" value="TreeGrafter"/>
</dbReference>
<protein>
    <submittedName>
        <fullName evidence="7">ABC transporter substrate-binding protein</fullName>
    </submittedName>
</protein>
<dbReference type="PANTHER" id="PTHR30290:SF10">
    <property type="entry name" value="PERIPLASMIC OLIGOPEPTIDE-BINDING PROTEIN-RELATED"/>
    <property type="match status" value="1"/>
</dbReference>
<dbReference type="Pfam" id="PF00496">
    <property type="entry name" value="SBP_bac_5"/>
    <property type="match status" value="1"/>
</dbReference>
<keyword evidence="3" id="KW-0813">Transport</keyword>
<evidence type="ECO:0000256" key="4">
    <source>
        <dbReference type="ARBA" id="ARBA00022729"/>
    </source>
</evidence>
<dbReference type="PANTHER" id="PTHR30290">
    <property type="entry name" value="PERIPLASMIC BINDING COMPONENT OF ABC TRANSPORTER"/>
    <property type="match status" value="1"/>
</dbReference>
<dbReference type="Gene3D" id="3.10.105.10">
    <property type="entry name" value="Dipeptide-binding Protein, Domain 3"/>
    <property type="match status" value="1"/>
</dbReference>
<comment type="subcellular location">
    <subcellularLocation>
        <location evidence="1">Periplasm</location>
    </subcellularLocation>
</comment>
<evidence type="ECO:0000256" key="1">
    <source>
        <dbReference type="ARBA" id="ARBA00004418"/>
    </source>
</evidence>
<feature type="signal peptide" evidence="5">
    <location>
        <begin position="1"/>
        <end position="22"/>
    </location>
</feature>
<dbReference type="InterPro" id="IPR030678">
    <property type="entry name" value="Peptide/Ni-bd"/>
</dbReference>
<sequence length="507" mass="56439">MKLRWTLMAVAATLAVAMPAQAQKAKDTLIAAFPREVKTTDGLYSTIRENDILGLLVDDALYYVDPETQQPVPLAAQGHEFTDDKTLVVTLRPDVTFHDGSPLTAADVVYSFRHIVSEAGETRYATRIGRWLESIEAVDDTTVQFNMKHPYAMVLYDLSYYSKLRKLGAYEVDGVITPNAQQNQVNGTGPYRVVDFQPGQRIELALHDGYRQDSPKAMASIQNIVIRMIPDFSTQAAEVMSGGVQWTFNVPTDIAENVGRTGRAQFVAGPSMRVGYIALDAMGRSDPNAPTRDVRVRQAMNYAINREDIVSNITGGTARPLWTACQPIQFGCTEDVRTYDYDPEKAKALLAEAGYAEGFDLEYWAARDRPIQEAIVNYWQAVGINVSLRYVKSVSKPRNAGELTAFYGSSGSFSIPDAGAIMPDRFILDVARVYTGDQELSDLVASANATYDAAVREARFHQAVKHIAEQAYWVPVQKYTQNFMLSNDLVYVQPEDGMPRLFMAKWK</sequence>
<dbReference type="InterPro" id="IPR039424">
    <property type="entry name" value="SBP_5"/>
</dbReference>
<dbReference type="GO" id="GO:0043190">
    <property type="term" value="C:ATP-binding cassette (ABC) transporter complex"/>
    <property type="evidence" value="ECO:0007669"/>
    <property type="project" value="InterPro"/>
</dbReference>